<proteinExistence type="inferred from homology"/>
<gene>
    <name evidence="7" type="ORF">AVDCRST_MAG68-5011</name>
</gene>
<evidence type="ECO:0000256" key="1">
    <source>
        <dbReference type="ARBA" id="ARBA00004141"/>
    </source>
</evidence>
<dbReference type="GO" id="GO:0016020">
    <property type="term" value="C:membrane"/>
    <property type="evidence" value="ECO:0007669"/>
    <property type="project" value="UniProtKB-SubCell"/>
</dbReference>
<dbReference type="GO" id="GO:0055085">
    <property type="term" value="P:transmembrane transport"/>
    <property type="evidence" value="ECO:0007669"/>
    <property type="project" value="TreeGrafter"/>
</dbReference>
<evidence type="ECO:0000313" key="7">
    <source>
        <dbReference type="EMBL" id="CAA9367568.1"/>
    </source>
</evidence>
<evidence type="ECO:0000256" key="5">
    <source>
        <dbReference type="ARBA" id="ARBA00023136"/>
    </source>
</evidence>
<evidence type="ECO:0000256" key="3">
    <source>
        <dbReference type="ARBA" id="ARBA00022692"/>
    </source>
</evidence>
<dbReference type="EMBL" id="CADCTW010000228">
    <property type="protein sequence ID" value="CAA9367568.1"/>
    <property type="molecule type" value="Genomic_DNA"/>
</dbReference>
<reference evidence="7" key="1">
    <citation type="submission" date="2020-02" db="EMBL/GenBank/DDBJ databases">
        <authorList>
            <person name="Meier V. D."/>
        </authorList>
    </citation>
    <scope>NUCLEOTIDE SEQUENCE</scope>
    <source>
        <strain evidence="7">AVDCRST_MAG68</strain>
    </source>
</reference>
<accession>A0A6J4MSN5</accession>
<evidence type="ECO:0000256" key="4">
    <source>
        <dbReference type="ARBA" id="ARBA00022989"/>
    </source>
</evidence>
<evidence type="ECO:0008006" key="8">
    <source>
        <dbReference type="Google" id="ProtNLM"/>
    </source>
</evidence>
<feature type="transmembrane region" description="Helical" evidence="6">
    <location>
        <begin position="39"/>
        <end position="56"/>
    </location>
</feature>
<keyword evidence="3 6" id="KW-0812">Transmembrane</keyword>
<feature type="transmembrane region" description="Helical" evidence="6">
    <location>
        <begin position="16"/>
        <end position="34"/>
    </location>
</feature>
<dbReference type="PANTHER" id="PTHR21716">
    <property type="entry name" value="TRANSMEMBRANE PROTEIN"/>
    <property type="match status" value="1"/>
</dbReference>
<dbReference type="Pfam" id="PF01594">
    <property type="entry name" value="AI-2E_transport"/>
    <property type="match status" value="1"/>
</dbReference>
<protein>
    <recommendedName>
        <fullName evidence="8">AI-2E family transporter</fullName>
    </recommendedName>
</protein>
<dbReference type="PANTHER" id="PTHR21716:SF62">
    <property type="entry name" value="TRANSPORT PROTEIN YDBI-RELATED"/>
    <property type="match status" value="1"/>
</dbReference>
<keyword evidence="5 6" id="KW-0472">Membrane</keyword>
<name>A0A6J4MSN5_9BACT</name>
<feature type="transmembrane region" description="Helical" evidence="6">
    <location>
        <begin position="68"/>
        <end position="86"/>
    </location>
</feature>
<sequence>MPADSVRRVTFRSADIVRLFGIAVLFLFAWRFFWMVHTALFLALLAVLIAIVLHVPTRFLARWIPFRVAFPLVLVSFIGGIIFLLFKMIPQMVTQGTELATHLPATLDNAAAWYKARTGQAPSPEMAESVNRQISQFSARFLPLAFNAISTALGSVAIIVLAAFLAAQPELYRDLVLRMVPPEARPRWERLYEEAGTNLRAWVIGKACTMAGIGIVTYFGLTLLGVPGALALAAFAALMEFIPNFGPTIAAIPAVAAGFAVKPSIAVYVALFYFLLQQVQNAITVPLVEKRAVNIPPAALLIWQLMLTIGFGIVALFVATPLLAVLVVAVRILYFERVEERQQWNRREPLTPAEAGLAVEEPPGS</sequence>
<comment type="subcellular location">
    <subcellularLocation>
        <location evidence="1">Membrane</location>
        <topology evidence="1">Multi-pass membrane protein</topology>
    </subcellularLocation>
</comment>
<dbReference type="InterPro" id="IPR002549">
    <property type="entry name" value="AI-2E-like"/>
</dbReference>
<feature type="transmembrane region" description="Helical" evidence="6">
    <location>
        <begin position="250"/>
        <end position="276"/>
    </location>
</feature>
<organism evidence="7">
    <name type="scientific">uncultured Gemmatimonadota bacterium</name>
    <dbReference type="NCBI Taxonomy" id="203437"/>
    <lineage>
        <taxon>Bacteria</taxon>
        <taxon>Pseudomonadati</taxon>
        <taxon>Gemmatimonadota</taxon>
        <taxon>environmental samples</taxon>
    </lineage>
</organism>
<comment type="similarity">
    <text evidence="2">Belongs to the autoinducer-2 exporter (AI-2E) (TC 2.A.86) family.</text>
</comment>
<evidence type="ECO:0000256" key="6">
    <source>
        <dbReference type="SAM" id="Phobius"/>
    </source>
</evidence>
<feature type="transmembrane region" description="Helical" evidence="6">
    <location>
        <begin position="215"/>
        <end position="238"/>
    </location>
</feature>
<keyword evidence="4 6" id="KW-1133">Transmembrane helix</keyword>
<evidence type="ECO:0000256" key="2">
    <source>
        <dbReference type="ARBA" id="ARBA00009773"/>
    </source>
</evidence>
<dbReference type="AlphaFoldDB" id="A0A6J4MSN5"/>
<feature type="transmembrane region" description="Helical" evidence="6">
    <location>
        <begin position="301"/>
        <end position="334"/>
    </location>
</feature>
<feature type="transmembrane region" description="Helical" evidence="6">
    <location>
        <begin position="141"/>
        <end position="167"/>
    </location>
</feature>